<evidence type="ECO:0000256" key="3">
    <source>
        <dbReference type="ARBA" id="ARBA00022771"/>
    </source>
</evidence>
<dbReference type="GO" id="GO:0008270">
    <property type="term" value="F:zinc ion binding"/>
    <property type="evidence" value="ECO:0007669"/>
    <property type="project" value="UniProtKB-KW"/>
</dbReference>
<evidence type="ECO:0000256" key="1">
    <source>
        <dbReference type="ARBA" id="ARBA00007495"/>
    </source>
</evidence>
<feature type="region of interest" description="Disordered" evidence="11">
    <location>
        <begin position="984"/>
        <end position="1023"/>
    </location>
</feature>
<evidence type="ECO:0000256" key="6">
    <source>
        <dbReference type="ARBA" id="ARBA00023277"/>
    </source>
</evidence>
<evidence type="ECO:0000313" key="15">
    <source>
        <dbReference type="Proteomes" id="UP001265746"/>
    </source>
</evidence>
<organism evidence="14 15">
    <name type="scientific">Phomopsis amygdali</name>
    <name type="common">Fusicoccum amygdali</name>
    <dbReference type="NCBI Taxonomy" id="1214568"/>
    <lineage>
        <taxon>Eukaryota</taxon>
        <taxon>Fungi</taxon>
        <taxon>Dikarya</taxon>
        <taxon>Ascomycota</taxon>
        <taxon>Pezizomycotina</taxon>
        <taxon>Sordariomycetes</taxon>
        <taxon>Sordariomycetidae</taxon>
        <taxon>Diaporthales</taxon>
        <taxon>Diaporthaceae</taxon>
        <taxon>Diaporthe</taxon>
    </lineage>
</organism>
<proteinExistence type="inferred from homology"/>
<dbReference type="Pfam" id="PF00569">
    <property type="entry name" value="ZZ"/>
    <property type="match status" value="1"/>
</dbReference>
<feature type="repeat" description="ANK" evidence="8">
    <location>
        <begin position="132"/>
        <end position="164"/>
    </location>
</feature>
<feature type="region of interest" description="Disordered" evidence="11">
    <location>
        <begin position="827"/>
        <end position="873"/>
    </location>
</feature>
<keyword evidence="7 10" id="KW-0624">Polysaccharide degradation</keyword>
<dbReference type="PROSITE" id="PS51760">
    <property type="entry name" value="GH10_2"/>
    <property type="match status" value="1"/>
</dbReference>
<reference evidence="14" key="1">
    <citation type="submission" date="2023-06" db="EMBL/GenBank/DDBJ databases">
        <authorList>
            <person name="Noh H."/>
        </authorList>
    </citation>
    <scope>NUCLEOTIDE SEQUENCE</scope>
    <source>
        <strain evidence="14">DUCC20226</strain>
    </source>
</reference>
<dbReference type="InterPro" id="IPR010730">
    <property type="entry name" value="HET"/>
</dbReference>
<dbReference type="InterPro" id="IPR001000">
    <property type="entry name" value="GH10_dom"/>
</dbReference>
<gene>
    <name evidence="14" type="ORF">N8I77_004552</name>
</gene>
<keyword evidence="3 9" id="KW-0863">Zinc-finger</keyword>
<dbReference type="EMBL" id="JAUJFL010000002">
    <property type="protein sequence ID" value="KAK2611184.1"/>
    <property type="molecule type" value="Genomic_DNA"/>
</dbReference>
<keyword evidence="6 10" id="KW-0119">Carbohydrate metabolism</keyword>
<dbReference type="PROSITE" id="PS01357">
    <property type="entry name" value="ZF_ZZ_1"/>
    <property type="match status" value="1"/>
</dbReference>
<keyword evidence="10" id="KW-0326">Glycosidase</keyword>
<dbReference type="GO" id="GO:0000272">
    <property type="term" value="P:polysaccharide catabolic process"/>
    <property type="evidence" value="ECO:0007669"/>
    <property type="project" value="UniProtKB-KW"/>
</dbReference>
<feature type="repeat" description="ANK" evidence="8">
    <location>
        <begin position="248"/>
        <end position="280"/>
    </location>
</feature>
<dbReference type="PRINTS" id="PR01415">
    <property type="entry name" value="ANKYRIN"/>
</dbReference>
<dbReference type="InterPro" id="IPR036770">
    <property type="entry name" value="Ankyrin_rpt-contain_sf"/>
</dbReference>
<feature type="compositionally biased region" description="Low complexity" evidence="11">
    <location>
        <begin position="862"/>
        <end position="872"/>
    </location>
</feature>
<feature type="repeat" description="ANK" evidence="8">
    <location>
        <begin position="281"/>
        <end position="313"/>
    </location>
</feature>
<dbReference type="InterPro" id="IPR043145">
    <property type="entry name" value="Znf_ZZ_sf"/>
</dbReference>
<comment type="similarity">
    <text evidence="1 10">Belongs to the glycosyl hydrolase 10 (cellulase F) family.</text>
</comment>
<dbReference type="Pfam" id="PF12796">
    <property type="entry name" value="Ank_2"/>
    <property type="match status" value="2"/>
</dbReference>
<dbReference type="Gene3D" id="1.25.40.20">
    <property type="entry name" value="Ankyrin repeat-containing domain"/>
    <property type="match status" value="2"/>
</dbReference>
<sequence>MSLLQYSEFKYTPLPTPTSIRLLRVHRTRNGVLPSLCGYPILHCSLHVVDLSTTSAPAYEALSYTWDSPETEYQKRKTDNWKDPYGPLCKWPVAVRNGTRGEHAALHVRKNLFDALLHLQAMNDVDQKDGQFDKTRLHVAAEEGETDTVRALLEEGASCGARDCFGETPLHYAAENGHFEIVKILVASGADMNVYDNTGRLPVQCCIQRKRGDWEQVTRFLRDVSYRTQELRDVNGGDLEVEQRLPPYNKTPLIDASEDGKLARVRNLVRRGANLSATDDFGETGLHYAAENGHYDVVKELVRAGADMDIIDGHGRTPLQCCTERKRRQWEEVARFLRDRSFRQEELSRSTAVVEDDDEEDIKMGGNGGASGFFWIDAICINQADLDERSAQVQIMPQIYSRASCVIVWLGDDSQMIFRLLRNVWSRPDLNGVIQRVNKKARRLKELKEQWSISLLAFLEDTNLDWDMPDGGLFTINDIRLILSTFLRSWFTRVWCIQELSLATKIRMFLGKTELEWHEVLKFLCLLAHLGFFRPSSVWKMDKDWTMKDGKGGDGSEAWRLAEIRLRTARNEDEWNIVDPILHRKGCEAPCVRKADRSTWSFESKDPRDKIYAILSLAAPLPPEDQITIDYTSPVEDLYTHVAHIFLRGSGRDSMYNRGNGLAGILEPLEGLSYVQDPYYSGQQARMPELPSWVPDFSNPLTTNRIWRRSFRAAKMLEPEIGPGEDKKTLQILGAQIDFVEAVEPGWAELDPDDMPDDIDIDVESWFKLLETMEPNSGESPIQMLFRTLSVDTFWENCDKETRGRSIDSFRESIAWELACHIRKTYQEEEEASHGSDKAPSAPMEVKDDSTSGEEESELSSDSDSSSGDESGTVWTCNGCDRELVAGDWHCESCEDFDLCWECFRNGKLKHDPKHDFTLYQISPNEKSPAESRKRAKVPSRLAKLLHPQNASASTDSISLEIKTVRKRISRLRFGRWFGEHGEISDKDSNDSASSWEDDDGDSTGTTGNNRDHENSTDTTNIPGLKQSLLRMLDHQRSLENANKNSEGWRFLPTSGEIPAQDKLTGALWEWCKYHGDPSTCSTLDDESHVRLHMVKFYRKRCLFRTRAGRLGLGPQSVRAGDEVWLVAGSRTPYLLREKGQDNEEEAKDRYGFLGEAYVHGVILVTDEGSKGWNYQDCNVLKLLHIGSNQSTAKMRSGTLLSALTLCASTGAVTVPTRKHARQAPTTLDAAFKAAGKEYVGTALTIRNDTTEQDIIRTEFGSITPENAMKWESTEPTQGNFTFDDADAVVAFATENGELIRCHTLVWYSQLPTWVSDGGFDNATLLGVVKNHIDTVVGRYKGVCDQWDVVNEALNEDGTYRDNVFYQTIGEAYIPIAFQYAQAADPDARLFYNDYNLEYGAAKAQGAARIVQLVQSYGARIDGVGLQGHLTSEPTTSSGGGVAPDLATLETTLALYTDLGVDVAYTELDVRFNTTSGVLADKLATQADVYVDVFQSCLNNDACIGITIWGVTDKYSWIPGVFPGEGEALLWDENYQKKPAYQAVLDAINSASNSTTPSTGATKYKFRNMRSIA</sequence>
<feature type="domain" description="GH10" evidence="13">
    <location>
        <begin position="1240"/>
        <end position="1547"/>
    </location>
</feature>
<dbReference type="Pfam" id="PF06985">
    <property type="entry name" value="HET"/>
    <property type="match status" value="1"/>
</dbReference>
<dbReference type="SMART" id="SM00633">
    <property type="entry name" value="Glyco_10"/>
    <property type="match status" value="1"/>
</dbReference>
<feature type="compositionally biased region" description="Acidic residues" evidence="11">
    <location>
        <begin position="851"/>
        <end position="861"/>
    </location>
</feature>
<feature type="domain" description="ZZ-type" evidence="12">
    <location>
        <begin position="872"/>
        <end position="925"/>
    </location>
</feature>
<keyword evidence="2" id="KW-0479">Metal-binding</keyword>
<dbReference type="PROSITE" id="PS50088">
    <property type="entry name" value="ANK_REPEAT"/>
    <property type="match status" value="4"/>
</dbReference>
<feature type="repeat" description="ANK" evidence="8">
    <location>
        <begin position="165"/>
        <end position="197"/>
    </location>
</feature>
<dbReference type="InterPro" id="IPR002110">
    <property type="entry name" value="Ankyrin_rpt"/>
</dbReference>
<dbReference type="GO" id="GO:0031176">
    <property type="term" value="F:endo-1,4-beta-xylanase activity"/>
    <property type="evidence" value="ECO:0007669"/>
    <property type="project" value="UniProtKB-EC"/>
</dbReference>
<dbReference type="Pfam" id="PF00331">
    <property type="entry name" value="Glyco_hydro_10"/>
    <property type="match status" value="1"/>
</dbReference>
<accession>A0AAD9W608</accession>
<evidence type="ECO:0000256" key="5">
    <source>
        <dbReference type="ARBA" id="ARBA00022833"/>
    </source>
</evidence>
<keyword evidence="5" id="KW-0862">Zinc</keyword>
<evidence type="ECO:0000256" key="2">
    <source>
        <dbReference type="ARBA" id="ARBA00022723"/>
    </source>
</evidence>
<comment type="catalytic activity">
    <reaction evidence="10">
        <text>Endohydrolysis of (1-&gt;4)-beta-D-xylosidic linkages in xylans.</text>
        <dbReference type="EC" id="3.2.1.8"/>
    </reaction>
</comment>
<dbReference type="SUPFAM" id="SSF48403">
    <property type="entry name" value="Ankyrin repeat"/>
    <property type="match status" value="1"/>
</dbReference>
<protein>
    <recommendedName>
        <fullName evidence="10">Beta-xylanase</fullName>
        <ecNumber evidence="10">3.2.1.8</ecNumber>
    </recommendedName>
</protein>
<evidence type="ECO:0000259" key="13">
    <source>
        <dbReference type="PROSITE" id="PS51760"/>
    </source>
</evidence>
<keyword evidence="4 10" id="KW-0378">Hydrolase</keyword>
<name>A0AAD9W608_PHOAM</name>
<dbReference type="EC" id="3.2.1.8" evidence="10"/>
<dbReference type="SUPFAM" id="SSF57850">
    <property type="entry name" value="RING/U-box"/>
    <property type="match status" value="1"/>
</dbReference>
<dbReference type="Proteomes" id="UP001265746">
    <property type="component" value="Unassembled WGS sequence"/>
</dbReference>
<keyword evidence="8" id="KW-0040">ANK repeat</keyword>
<dbReference type="PANTHER" id="PTHR24148">
    <property type="entry name" value="ANKYRIN REPEAT DOMAIN-CONTAINING PROTEIN 39 HOMOLOG-RELATED"/>
    <property type="match status" value="1"/>
</dbReference>
<evidence type="ECO:0000256" key="9">
    <source>
        <dbReference type="PROSITE-ProRule" id="PRU00228"/>
    </source>
</evidence>
<evidence type="ECO:0000256" key="11">
    <source>
        <dbReference type="SAM" id="MobiDB-lite"/>
    </source>
</evidence>
<dbReference type="Gene3D" id="3.20.20.80">
    <property type="entry name" value="Glycosidases"/>
    <property type="match status" value="1"/>
</dbReference>
<dbReference type="PROSITE" id="PS50297">
    <property type="entry name" value="ANK_REP_REGION"/>
    <property type="match status" value="4"/>
</dbReference>
<evidence type="ECO:0000259" key="12">
    <source>
        <dbReference type="PROSITE" id="PS50135"/>
    </source>
</evidence>
<evidence type="ECO:0000313" key="14">
    <source>
        <dbReference type="EMBL" id="KAK2611184.1"/>
    </source>
</evidence>
<dbReference type="SMART" id="SM00248">
    <property type="entry name" value="ANK"/>
    <property type="match status" value="6"/>
</dbReference>
<dbReference type="Gene3D" id="3.30.60.90">
    <property type="match status" value="1"/>
</dbReference>
<evidence type="ECO:0000256" key="10">
    <source>
        <dbReference type="RuleBase" id="RU361174"/>
    </source>
</evidence>
<dbReference type="InterPro" id="IPR000433">
    <property type="entry name" value="Znf_ZZ"/>
</dbReference>
<evidence type="ECO:0000256" key="8">
    <source>
        <dbReference type="PROSITE-ProRule" id="PRU00023"/>
    </source>
</evidence>
<dbReference type="PROSITE" id="PS50135">
    <property type="entry name" value="ZF_ZZ_2"/>
    <property type="match status" value="1"/>
</dbReference>
<dbReference type="SUPFAM" id="SSF51445">
    <property type="entry name" value="(Trans)glycosidases"/>
    <property type="match status" value="1"/>
</dbReference>
<evidence type="ECO:0000256" key="7">
    <source>
        <dbReference type="ARBA" id="ARBA00023326"/>
    </source>
</evidence>
<keyword evidence="15" id="KW-1185">Reference proteome</keyword>
<dbReference type="PRINTS" id="PR00134">
    <property type="entry name" value="GLHYDRLASE10"/>
</dbReference>
<dbReference type="InterPro" id="IPR052895">
    <property type="entry name" value="HetReg/Transcr_Mod"/>
</dbReference>
<dbReference type="SMART" id="SM00291">
    <property type="entry name" value="ZnF_ZZ"/>
    <property type="match status" value="1"/>
</dbReference>
<dbReference type="PANTHER" id="PTHR24148:SF73">
    <property type="entry name" value="HET DOMAIN PROTEIN (AFU_ORTHOLOGUE AFUA_8G01020)"/>
    <property type="match status" value="1"/>
</dbReference>
<evidence type="ECO:0000256" key="4">
    <source>
        <dbReference type="ARBA" id="ARBA00022801"/>
    </source>
</evidence>
<dbReference type="InterPro" id="IPR017853">
    <property type="entry name" value="GH"/>
</dbReference>
<dbReference type="CDD" id="cd02249">
    <property type="entry name" value="ZZ"/>
    <property type="match status" value="1"/>
</dbReference>
<comment type="caution">
    <text evidence="14">The sequence shown here is derived from an EMBL/GenBank/DDBJ whole genome shotgun (WGS) entry which is preliminary data.</text>
</comment>
<dbReference type="Pfam" id="PF26639">
    <property type="entry name" value="Het-6_barrel"/>
    <property type="match status" value="1"/>
</dbReference>